<evidence type="ECO:0000256" key="4">
    <source>
        <dbReference type="ARBA" id="ARBA00022679"/>
    </source>
</evidence>
<dbReference type="EMBL" id="LAKD02000057">
    <property type="protein sequence ID" value="OPF76716.1"/>
    <property type="molecule type" value="Genomic_DNA"/>
</dbReference>
<dbReference type="Gene3D" id="3.90.550.10">
    <property type="entry name" value="Spore Coat Polysaccharide Biosynthesis Protein SpsA, Chain A"/>
    <property type="match status" value="1"/>
</dbReference>
<dbReference type="SUPFAM" id="SSF53448">
    <property type="entry name" value="Nucleotide-diphospho-sugar transferases"/>
    <property type="match status" value="1"/>
</dbReference>
<gene>
    <name evidence="6" type="ORF">VT50_0222995</name>
</gene>
<evidence type="ECO:0000313" key="6">
    <source>
        <dbReference type="EMBL" id="OPF76716.1"/>
    </source>
</evidence>
<comment type="pathway">
    <text evidence="1">Cell wall biogenesis; cell wall polysaccharide biosynthesis.</text>
</comment>
<keyword evidence="4" id="KW-0808">Transferase</keyword>
<proteinExistence type="inferred from homology"/>
<comment type="similarity">
    <text evidence="2">Belongs to the glycosyltransferase 2 family.</text>
</comment>
<keyword evidence="3" id="KW-0328">Glycosyltransferase</keyword>
<keyword evidence="7" id="KW-1185">Reference proteome</keyword>
<evidence type="ECO:0000256" key="2">
    <source>
        <dbReference type="ARBA" id="ARBA00006739"/>
    </source>
</evidence>
<dbReference type="Pfam" id="PF00535">
    <property type="entry name" value="Glycos_transf_2"/>
    <property type="match status" value="1"/>
</dbReference>
<dbReference type="PANTHER" id="PTHR43179">
    <property type="entry name" value="RHAMNOSYLTRANSFERASE WBBL"/>
    <property type="match status" value="1"/>
</dbReference>
<name>A0A1V4D161_9ACTN</name>
<comment type="caution">
    <text evidence="6">The sequence shown here is derived from an EMBL/GenBank/DDBJ whole genome shotgun (WGS) entry which is preliminary data.</text>
</comment>
<reference evidence="6" key="1">
    <citation type="submission" date="2016-12" db="EMBL/GenBank/DDBJ databases">
        <title>Genome sequence of Streptomyces antioxidans MUSC 164.</title>
        <authorList>
            <person name="Lee L.-H."/>
            <person name="Ser H.-L."/>
        </authorList>
    </citation>
    <scope>NUCLEOTIDE SEQUENCE [LARGE SCALE GENOMIC DNA]</scope>
    <source>
        <strain evidence="6">MUSC 164</strain>
    </source>
</reference>
<accession>A0A1V4D161</accession>
<dbReference type="PANTHER" id="PTHR43179:SF12">
    <property type="entry name" value="GALACTOFURANOSYLTRANSFERASE GLFT2"/>
    <property type="match status" value="1"/>
</dbReference>
<dbReference type="CDD" id="cd00761">
    <property type="entry name" value="Glyco_tranf_GTA_type"/>
    <property type="match status" value="1"/>
</dbReference>
<dbReference type="AlphaFoldDB" id="A0A1V4D161"/>
<evidence type="ECO:0000313" key="7">
    <source>
        <dbReference type="Proteomes" id="UP000033615"/>
    </source>
</evidence>
<protein>
    <recommendedName>
        <fullName evidence="5">Glycosyltransferase 2-like domain-containing protein</fullName>
    </recommendedName>
</protein>
<organism evidence="6 7">
    <name type="scientific">Streptomyces antioxidans</name>
    <dbReference type="NCBI Taxonomy" id="1507734"/>
    <lineage>
        <taxon>Bacteria</taxon>
        <taxon>Bacillati</taxon>
        <taxon>Actinomycetota</taxon>
        <taxon>Actinomycetes</taxon>
        <taxon>Kitasatosporales</taxon>
        <taxon>Streptomycetaceae</taxon>
        <taxon>Streptomyces</taxon>
    </lineage>
</organism>
<dbReference type="Proteomes" id="UP000033615">
    <property type="component" value="Unassembled WGS sequence"/>
</dbReference>
<dbReference type="InterPro" id="IPR001173">
    <property type="entry name" value="Glyco_trans_2-like"/>
</dbReference>
<dbReference type="OrthoDB" id="153025at2"/>
<dbReference type="RefSeq" id="WP_046085801.1">
    <property type="nucleotide sequence ID" value="NZ_LAKD02000057.1"/>
</dbReference>
<dbReference type="GO" id="GO:0016757">
    <property type="term" value="F:glycosyltransferase activity"/>
    <property type="evidence" value="ECO:0007669"/>
    <property type="project" value="UniProtKB-KW"/>
</dbReference>
<evidence type="ECO:0000256" key="1">
    <source>
        <dbReference type="ARBA" id="ARBA00004776"/>
    </source>
</evidence>
<evidence type="ECO:0000259" key="5">
    <source>
        <dbReference type="Pfam" id="PF00535"/>
    </source>
</evidence>
<evidence type="ECO:0000256" key="3">
    <source>
        <dbReference type="ARBA" id="ARBA00022676"/>
    </source>
</evidence>
<feature type="domain" description="Glycosyltransferase 2-like" evidence="5">
    <location>
        <begin position="6"/>
        <end position="161"/>
    </location>
</feature>
<sequence>MTAKITVIIATRNRPHDIPPLLTALEQTQINDTIHEILLVDDASTVPLTRSPPRSAAFPVHILRNPRRLGASTSRNTAAAHARGNILAFLDDDARPLPDWCQALLDALTPQRAAITGRVLPLDKGVVSRARQYRYEQRYAAHQPLAQVSFFAGGNSAIWTTHFRHAGGFPETGTGSDNGLVTALNKKGNAVHFAPDMRVAHRNGKGLTTAAQESWYAGRNATKTTSTRATLSQELGHTAATMRRQPWRTDITAATVNTFLQAIHSTARCTPPKGLLSSGRSRFGR</sequence>
<dbReference type="InterPro" id="IPR029044">
    <property type="entry name" value="Nucleotide-diphossugar_trans"/>
</dbReference>